<evidence type="ECO:0000313" key="3">
    <source>
        <dbReference type="Proteomes" id="UP000324091"/>
    </source>
</evidence>
<accession>A0A5C6PLS9</accession>
<sequence length="67" mass="6930">MAADSHTPAVGPSAQQVSATAASLPSLTPHGCSAPPYERKTEGRGGELPPGIRYLNPILSSSELQWS</sequence>
<keyword evidence="3" id="KW-1185">Reference proteome</keyword>
<dbReference type="Proteomes" id="UP000324091">
    <property type="component" value="Chromosome 1"/>
</dbReference>
<reference evidence="2 3" key="1">
    <citation type="submission" date="2019-04" db="EMBL/GenBank/DDBJ databases">
        <title>Chromosome genome assembly for Takifugu flavidus.</title>
        <authorList>
            <person name="Xiao S."/>
        </authorList>
    </citation>
    <scope>NUCLEOTIDE SEQUENCE [LARGE SCALE GENOMIC DNA]</scope>
    <source>
        <strain evidence="2">HTHZ2018</strain>
        <tissue evidence="2">Muscle</tissue>
    </source>
</reference>
<protein>
    <submittedName>
        <fullName evidence="2">Uncharacterized protein</fullName>
    </submittedName>
</protein>
<feature type="region of interest" description="Disordered" evidence="1">
    <location>
        <begin position="1"/>
        <end position="54"/>
    </location>
</feature>
<evidence type="ECO:0000313" key="2">
    <source>
        <dbReference type="EMBL" id="TWW80762.1"/>
    </source>
</evidence>
<proteinExistence type="predicted"/>
<organism evidence="2 3">
    <name type="scientific">Takifugu flavidus</name>
    <name type="common">sansaifugu</name>
    <dbReference type="NCBI Taxonomy" id="433684"/>
    <lineage>
        <taxon>Eukaryota</taxon>
        <taxon>Metazoa</taxon>
        <taxon>Chordata</taxon>
        <taxon>Craniata</taxon>
        <taxon>Vertebrata</taxon>
        <taxon>Euteleostomi</taxon>
        <taxon>Actinopterygii</taxon>
        <taxon>Neopterygii</taxon>
        <taxon>Teleostei</taxon>
        <taxon>Neoteleostei</taxon>
        <taxon>Acanthomorphata</taxon>
        <taxon>Eupercaria</taxon>
        <taxon>Tetraodontiformes</taxon>
        <taxon>Tetradontoidea</taxon>
        <taxon>Tetraodontidae</taxon>
        <taxon>Takifugu</taxon>
    </lineage>
</organism>
<dbReference type="AlphaFoldDB" id="A0A5C6PLS9"/>
<evidence type="ECO:0000256" key="1">
    <source>
        <dbReference type="SAM" id="MobiDB-lite"/>
    </source>
</evidence>
<comment type="caution">
    <text evidence="2">The sequence shown here is derived from an EMBL/GenBank/DDBJ whole genome shotgun (WGS) entry which is preliminary data.</text>
</comment>
<name>A0A5C6PLS9_9TELE</name>
<feature type="compositionally biased region" description="Polar residues" evidence="1">
    <location>
        <begin position="13"/>
        <end position="26"/>
    </location>
</feature>
<gene>
    <name evidence="2" type="ORF">D4764_01G0005770</name>
</gene>
<dbReference type="EMBL" id="RHFK02000001">
    <property type="protein sequence ID" value="TWW80762.1"/>
    <property type="molecule type" value="Genomic_DNA"/>
</dbReference>